<dbReference type="PANTHER" id="PTHR47634:SF9">
    <property type="entry name" value="PROTEIN KINASE DOMAIN-CONTAINING PROTEIN-RELATED"/>
    <property type="match status" value="1"/>
</dbReference>
<keyword evidence="7" id="KW-0808">Transferase</keyword>
<sequence length="475" mass="53239">MTTYYTSTVRFLGRTARRRSRCCFLGSSTFRTASSKAALPTAGITTNNQTVAPRQFPMTGFRALPCEVKIEEERLEHYVAGDFYPVTIGDVFQSRYQVVAKLGFGSASTVWLAKDLTDPRRTNEYRTLKVCTATKEGSVVAQQAATELAVSKHLRSKSVVDEIAKHPGRRTIRTVLGSFTIANEGNHNNTHQCLLYAPAGMSFGEFRDILPEGVFDKRMLQHSVQLLLFGLDYLHRCEVVHTDISPNNVLLGVQDAHILHQVEEDEVARPMARKRYGDDDNRTVYVSRPIPITSGNPILSDLGSARFGQASYQGDIMPWVYRAPEVILGMTWSSKVDIWSIGMMMWDLFEHRRLVRARDAQDNPSDEHHLAELVGLLGPPQPELVRRSPACKQYWDADGNWIAATPIPDGSLDARETRLAGEDKALFVAMLRRVLRWLPEERPPADELAYDDFLMQAYFASRAAQGATSAAMTVE</sequence>
<dbReference type="Gene3D" id="1.10.510.10">
    <property type="entry name" value="Transferase(Phosphotransferase) domain 1"/>
    <property type="match status" value="1"/>
</dbReference>
<keyword evidence="10" id="KW-0067">ATP-binding</keyword>
<dbReference type="PROSITE" id="PS00109">
    <property type="entry name" value="PROTEIN_KINASE_TYR"/>
    <property type="match status" value="1"/>
</dbReference>
<feature type="domain" description="Protein kinase" evidence="15">
    <location>
        <begin position="96"/>
        <end position="454"/>
    </location>
</feature>
<evidence type="ECO:0000256" key="12">
    <source>
        <dbReference type="ARBA" id="ARBA00033194"/>
    </source>
</evidence>
<proteinExistence type="predicted"/>
<evidence type="ECO:0000256" key="10">
    <source>
        <dbReference type="ARBA" id="ARBA00022840"/>
    </source>
</evidence>
<gene>
    <name evidence="16" type="ORF">SPI_06783</name>
</gene>
<keyword evidence="6" id="KW-0723">Serine/threonine-protein kinase</keyword>
<evidence type="ECO:0000256" key="11">
    <source>
        <dbReference type="ARBA" id="ARBA00030980"/>
    </source>
</evidence>
<evidence type="ECO:0000256" key="3">
    <source>
        <dbReference type="ARBA" id="ARBA00012513"/>
    </source>
</evidence>
<evidence type="ECO:0000259" key="15">
    <source>
        <dbReference type="PROSITE" id="PS50011"/>
    </source>
</evidence>
<name>A0A167QRM0_9HYPO</name>
<dbReference type="OrthoDB" id="4864229at2759"/>
<evidence type="ECO:0000256" key="13">
    <source>
        <dbReference type="ARBA" id="ARBA00047899"/>
    </source>
</evidence>
<comment type="catalytic activity">
    <reaction evidence="14">
        <text>L-seryl-[protein] + ATP = O-phospho-L-seryl-[protein] + ADP + H(+)</text>
        <dbReference type="Rhea" id="RHEA:17989"/>
        <dbReference type="Rhea" id="RHEA-COMP:9863"/>
        <dbReference type="Rhea" id="RHEA-COMP:11604"/>
        <dbReference type="ChEBI" id="CHEBI:15378"/>
        <dbReference type="ChEBI" id="CHEBI:29999"/>
        <dbReference type="ChEBI" id="CHEBI:30616"/>
        <dbReference type="ChEBI" id="CHEBI:83421"/>
        <dbReference type="ChEBI" id="CHEBI:456216"/>
        <dbReference type="EC" id="2.7.11.1"/>
    </reaction>
</comment>
<dbReference type="Proteomes" id="UP000076874">
    <property type="component" value="Unassembled WGS sequence"/>
</dbReference>
<dbReference type="SMART" id="SM00220">
    <property type="entry name" value="S_TKc"/>
    <property type="match status" value="1"/>
</dbReference>
<evidence type="ECO:0000256" key="2">
    <source>
        <dbReference type="ARBA" id="ARBA00011534"/>
    </source>
</evidence>
<reference evidence="16 17" key="1">
    <citation type="journal article" date="2016" name="Genome Biol. Evol.">
        <title>Divergent and convergent evolution of fungal pathogenicity.</title>
        <authorList>
            <person name="Shang Y."/>
            <person name="Xiao G."/>
            <person name="Zheng P."/>
            <person name="Cen K."/>
            <person name="Zhan S."/>
            <person name="Wang C."/>
        </authorList>
    </citation>
    <scope>NUCLEOTIDE SEQUENCE [LARGE SCALE GENOMIC DNA]</scope>
    <source>
        <strain evidence="16 17">RCEF 264</strain>
    </source>
</reference>
<dbReference type="InterPro" id="IPR011009">
    <property type="entry name" value="Kinase-like_dom_sf"/>
</dbReference>
<dbReference type="AlphaFoldDB" id="A0A167QRM0"/>
<dbReference type="PANTHER" id="PTHR47634">
    <property type="entry name" value="PROTEIN KINASE DOMAIN-CONTAINING PROTEIN-RELATED"/>
    <property type="match status" value="1"/>
</dbReference>
<dbReference type="GO" id="GO:0004674">
    <property type="term" value="F:protein serine/threonine kinase activity"/>
    <property type="evidence" value="ECO:0007669"/>
    <property type="project" value="UniProtKB-KW"/>
</dbReference>
<dbReference type="GO" id="GO:0000245">
    <property type="term" value="P:spliceosomal complex assembly"/>
    <property type="evidence" value="ECO:0007669"/>
    <property type="project" value="TreeGrafter"/>
</dbReference>
<dbReference type="GO" id="GO:0050684">
    <property type="term" value="P:regulation of mRNA processing"/>
    <property type="evidence" value="ECO:0007669"/>
    <property type="project" value="TreeGrafter"/>
</dbReference>
<dbReference type="PROSITE" id="PS50011">
    <property type="entry name" value="PROTEIN_KINASE_DOM"/>
    <property type="match status" value="1"/>
</dbReference>
<comment type="function">
    <text evidence="1">Component of the EKC/KEOPS complex that is required for the formation of a threonylcarbamoyl group on adenosine at position 37 (t(6)A37) in tRNAs that read codons beginning with adenine. The complex is probably involved in the transfer of the threonylcarbamoyl moiety of threonylcarbamoyl-AMP (TC-AMP) to the N6 group of A37. BUD32 has ATPase activity in the context of the EKC/KEOPS complex and likely plays a supporting role to the catalytic subunit KAE1. The EKC/KEOPS complex also promotes both telomere uncapping and telomere elongation. The complex is required for efficient recruitment of transcriptional coactivators.</text>
</comment>
<keyword evidence="9 16" id="KW-0418">Kinase</keyword>
<protein>
    <recommendedName>
        <fullName evidence="5">EKC/KEOPS complex subunit BUD32</fullName>
        <ecNumber evidence="3">2.7.11.1</ecNumber>
    </recommendedName>
    <alternativeName>
        <fullName evidence="11 12">Atypical Serine/threonine protein kinase BUD32</fullName>
    </alternativeName>
    <alternativeName>
        <fullName evidence="4">EKC/KEOPS complex subunit bud32</fullName>
    </alternativeName>
</protein>
<evidence type="ECO:0000313" key="17">
    <source>
        <dbReference type="Proteomes" id="UP000076874"/>
    </source>
</evidence>
<evidence type="ECO:0000256" key="5">
    <source>
        <dbReference type="ARBA" id="ARBA00019973"/>
    </source>
</evidence>
<accession>A0A167QRM0</accession>
<evidence type="ECO:0000256" key="8">
    <source>
        <dbReference type="ARBA" id="ARBA00022741"/>
    </source>
</evidence>
<evidence type="ECO:0000256" key="9">
    <source>
        <dbReference type="ARBA" id="ARBA00022777"/>
    </source>
</evidence>
<evidence type="ECO:0000256" key="14">
    <source>
        <dbReference type="ARBA" id="ARBA00048679"/>
    </source>
</evidence>
<dbReference type="SUPFAM" id="SSF56112">
    <property type="entry name" value="Protein kinase-like (PK-like)"/>
    <property type="match status" value="1"/>
</dbReference>
<dbReference type="InterPro" id="IPR000719">
    <property type="entry name" value="Prot_kinase_dom"/>
</dbReference>
<evidence type="ECO:0000256" key="4">
    <source>
        <dbReference type="ARBA" id="ARBA00013948"/>
    </source>
</evidence>
<dbReference type="EC" id="2.7.11.1" evidence="3"/>
<dbReference type="Pfam" id="PF00069">
    <property type="entry name" value="Pkinase"/>
    <property type="match status" value="1"/>
</dbReference>
<dbReference type="STRING" id="1081102.A0A167QRM0"/>
<dbReference type="EMBL" id="AZHD01000013">
    <property type="protein sequence ID" value="OAA57898.1"/>
    <property type="molecule type" value="Genomic_DNA"/>
</dbReference>
<comment type="subunit">
    <text evidence="2">Component of the EKC/KEOPS complex composed of at least BUD32, CGI121, GON7, KAE1 and PCC1; the whole complex dimerizes.</text>
</comment>
<evidence type="ECO:0000256" key="7">
    <source>
        <dbReference type="ARBA" id="ARBA00022679"/>
    </source>
</evidence>
<organism evidence="16 17">
    <name type="scientific">Niveomyces insectorum RCEF 264</name>
    <dbReference type="NCBI Taxonomy" id="1081102"/>
    <lineage>
        <taxon>Eukaryota</taxon>
        <taxon>Fungi</taxon>
        <taxon>Dikarya</taxon>
        <taxon>Ascomycota</taxon>
        <taxon>Pezizomycotina</taxon>
        <taxon>Sordariomycetes</taxon>
        <taxon>Hypocreomycetidae</taxon>
        <taxon>Hypocreales</taxon>
        <taxon>Cordycipitaceae</taxon>
        <taxon>Niveomyces</taxon>
    </lineage>
</organism>
<dbReference type="InterPro" id="IPR051334">
    <property type="entry name" value="SRPK"/>
</dbReference>
<evidence type="ECO:0000256" key="6">
    <source>
        <dbReference type="ARBA" id="ARBA00022527"/>
    </source>
</evidence>
<evidence type="ECO:0000256" key="1">
    <source>
        <dbReference type="ARBA" id="ARBA00003747"/>
    </source>
</evidence>
<evidence type="ECO:0000313" key="16">
    <source>
        <dbReference type="EMBL" id="OAA57898.1"/>
    </source>
</evidence>
<keyword evidence="8" id="KW-0547">Nucleotide-binding</keyword>
<comment type="catalytic activity">
    <reaction evidence="13">
        <text>L-threonyl-[protein] + ATP = O-phospho-L-threonyl-[protein] + ADP + H(+)</text>
        <dbReference type="Rhea" id="RHEA:46608"/>
        <dbReference type="Rhea" id="RHEA-COMP:11060"/>
        <dbReference type="Rhea" id="RHEA-COMP:11605"/>
        <dbReference type="ChEBI" id="CHEBI:15378"/>
        <dbReference type="ChEBI" id="CHEBI:30013"/>
        <dbReference type="ChEBI" id="CHEBI:30616"/>
        <dbReference type="ChEBI" id="CHEBI:61977"/>
        <dbReference type="ChEBI" id="CHEBI:456216"/>
        <dbReference type="EC" id="2.7.11.1"/>
    </reaction>
</comment>
<keyword evidence="17" id="KW-1185">Reference proteome</keyword>
<dbReference type="Gene3D" id="3.30.200.20">
    <property type="entry name" value="Phosphorylase Kinase, domain 1"/>
    <property type="match status" value="1"/>
</dbReference>
<comment type="caution">
    <text evidence="16">The sequence shown here is derived from an EMBL/GenBank/DDBJ whole genome shotgun (WGS) entry which is preliminary data.</text>
</comment>
<dbReference type="GO" id="GO:0005524">
    <property type="term" value="F:ATP binding"/>
    <property type="evidence" value="ECO:0007669"/>
    <property type="project" value="UniProtKB-KW"/>
</dbReference>
<dbReference type="InterPro" id="IPR008266">
    <property type="entry name" value="Tyr_kinase_AS"/>
</dbReference>